<proteinExistence type="predicted"/>
<keyword evidence="4" id="KW-0812">Transmembrane</keyword>
<feature type="transmembrane region" description="Helical" evidence="4">
    <location>
        <begin position="396"/>
        <end position="419"/>
    </location>
</feature>
<keyword evidence="4" id="KW-1133">Transmembrane helix</keyword>
<keyword evidence="2" id="KW-0061">Asparagine biosynthesis</keyword>
<evidence type="ECO:0000256" key="4">
    <source>
        <dbReference type="SAM" id="Phobius"/>
    </source>
</evidence>
<dbReference type="Gene3D" id="3.40.50.620">
    <property type="entry name" value="HUPs"/>
    <property type="match status" value="1"/>
</dbReference>
<keyword evidence="3" id="KW-0315">Glutamine amidotransferase</keyword>
<keyword evidence="7" id="KW-1185">Reference proteome</keyword>
<keyword evidence="1" id="KW-0028">Amino-acid biosynthesis</keyword>
<evidence type="ECO:0000256" key="2">
    <source>
        <dbReference type="ARBA" id="ARBA00022888"/>
    </source>
</evidence>
<dbReference type="CDD" id="cd01991">
    <property type="entry name" value="Asn_synthase_B_C"/>
    <property type="match status" value="1"/>
</dbReference>
<dbReference type="PANTHER" id="PTHR45937">
    <property type="entry name" value="ASPARAGINE SYNTHETASE DOMAIN-CONTAINING PROTEIN 1"/>
    <property type="match status" value="1"/>
</dbReference>
<evidence type="ECO:0000256" key="3">
    <source>
        <dbReference type="ARBA" id="ARBA00022962"/>
    </source>
</evidence>
<protein>
    <recommendedName>
        <fullName evidence="5">Asparagine synthetase domain-containing protein</fullName>
    </recommendedName>
</protein>
<dbReference type="InterPro" id="IPR001962">
    <property type="entry name" value="Asn_synthase"/>
</dbReference>
<dbReference type="Proteomes" id="UP001219567">
    <property type="component" value="Chromosome 6"/>
</dbReference>
<evidence type="ECO:0000313" key="6">
    <source>
        <dbReference type="EMBL" id="WFD00931.1"/>
    </source>
</evidence>
<dbReference type="PANTHER" id="PTHR45937:SF1">
    <property type="entry name" value="ASPARAGINE SYNTHETASE DOMAIN-CONTAINING PROTEIN 1"/>
    <property type="match status" value="1"/>
</dbReference>
<dbReference type="InterPro" id="IPR014729">
    <property type="entry name" value="Rossmann-like_a/b/a_fold"/>
</dbReference>
<dbReference type="EMBL" id="CP119948">
    <property type="protein sequence ID" value="WFD00931.1"/>
    <property type="molecule type" value="Genomic_DNA"/>
</dbReference>
<dbReference type="InterPro" id="IPR051857">
    <property type="entry name" value="Asn_synthetase_domain"/>
</dbReference>
<dbReference type="GO" id="GO:0006529">
    <property type="term" value="P:asparagine biosynthetic process"/>
    <property type="evidence" value="ECO:0007669"/>
    <property type="project" value="UniProtKB-KW"/>
</dbReference>
<sequence length="582" mass="64723">MTTHWPVDRRSASAHRLIVSDTCHTESDAKLLDEFHHLLSECVRARVTNIKQAPDQKASDAQVAVLFSGGVDCSVLAALAHTHIPNHQPIDLVNVAFENPRSLAADTERGTYDVPDRITAKASFKELRKFAPDRNWNFVQVNVPFLRYEQHLPNILSLLYPCTSVMDLSIAAALYFAAEAKGQVQDQPYTSPARAFLSGLGADELLGGYSRHRQAFRRGGLQALRSELQLDLDRLPTRNLGRDDRVIGSHAREARFPYLARPLLETVCKYPLMNKTDLSHGTEGVGDKRLLRMLASFLGLLDAAHLPKRAIQFGARSAKLDKASARRKGNDRVTEKFTDSPNQPSTEIIAQYVGPMRLAYSRLKLFSLSSLSVAAIFAPIFLLYPGQLEMAARLGISLTTLGASSVSTALISWIGAPYVGHMSLRRSPSSAQPAHYITDGINDLMLDETPSDPITHANEAYYLEMATLSWNMRSLKTIVYSPSLLRATSRPLATWELPSLPPPLLLDQGVDQQSDYTVSKLVAETIDVTKNKVVGRWWARWRVSPTNGDAMEFQGTCEPEKAPVRYFYVDETKLGPEWQVLE</sequence>
<evidence type="ECO:0000256" key="1">
    <source>
        <dbReference type="ARBA" id="ARBA00022605"/>
    </source>
</evidence>
<gene>
    <name evidence="6" type="ORF">MYAM1_003687</name>
</gene>
<feature type="domain" description="Asparagine synthetase" evidence="5">
    <location>
        <begin position="56"/>
        <end position="218"/>
    </location>
</feature>
<evidence type="ECO:0000313" key="7">
    <source>
        <dbReference type="Proteomes" id="UP001219567"/>
    </source>
</evidence>
<dbReference type="Pfam" id="PF00733">
    <property type="entry name" value="Asn_synthase"/>
    <property type="match status" value="1"/>
</dbReference>
<keyword evidence="4" id="KW-0472">Membrane</keyword>
<dbReference type="AlphaFoldDB" id="A0AAJ6CJ46"/>
<dbReference type="SUPFAM" id="SSF52402">
    <property type="entry name" value="Adenine nucleotide alpha hydrolases-like"/>
    <property type="match status" value="1"/>
</dbReference>
<dbReference type="GO" id="GO:0004066">
    <property type="term" value="F:asparagine synthase (glutamine-hydrolyzing) activity"/>
    <property type="evidence" value="ECO:0007669"/>
    <property type="project" value="InterPro"/>
</dbReference>
<accession>A0AAJ6CJ46</accession>
<evidence type="ECO:0000259" key="5">
    <source>
        <dbReference type="Pfam" id="PF00733"/>
    </source>
</evidence>
<organism evidence="6 7">
    <name type="scientific">Malassezia yamatoensis</name>
    <dbReference type="NCBI Taxonomy" id="253288"/>
    <lineage>
        <taxon>Eukaryota</taxon>
        <taxon>Fungi</taxon>
        <taxon>Dikarya</taxon>
        <taxon>Basidiomycota</taxon>
        <taxon>Ustilaginomycotina</taxon>
        <taxon>Malasseziomycetes</taxon>
        <taxon>Malasseziales</taxon>
        <taxon>Malasseziaceae</taxon>
        <taxon>Malassezia</taxon>
    </lineage>
</organism>
<feature type="transmembrane region" description="Helical" evidence="4">
    <location>
        <begin position="365"/>
        <end position="384"/>
    </location>
</feature>
<reference evidence="6 7" key="1">
    <citation type="submission" date="2023-03" db="EMBL/GenBank/DDBJ databases">
        <title>Mating type loci evolution in Malassezia.</title>
        <authorList>
            <person name="Coelho M.A."/>
        </authorList>
    </citation>
    <scope>NUCLEOTIDE SEQUENCE [LARGE SCALE GENOMIC DNA]</scope>
    <source>
        <strain evidence="6 7">CBS 9725</strain>
    </source>
</reference>
<name>A0AAJ6CJ46_9BASI</name>